<dbReference type="EMBL" id="JAQSFA010000007">
    <property type="protein sequence ID" value="MEE6700936.1"/>
    <property type="molecule type" value="Genomic_DNA"/>
</dbReference>
<sequence>MSQTIMWVRFCFWLLVVILTLGKQMMLAMDLMAIGMFLEASYCLYRNYHQR</sequence>
<evidence type="ECO:0000313" key="2">
    <source>
        <dbReference type="Proteomes" id="UP001335665"/>
    </source>
</evidence>
<accession>A0ABU7SSH9</accession>
<organism evidence="1 2">
    <name type="scientific">Limosilactobacillus pontis</name>
    <dbReference type="NCBI Taxonomy" id="35787"/>
    <lineage>
        <taxon>Bacteria</taxon>
        <taxon>Bacillati</taxon>
        <taxon>Bacillota</taxon>
        <taxon>Bacilli</taxon>
        <taxon>Lactobacillales</taxon>
        <taxon>Lactobacillaceae</taxon>
        <taxon>Limosilactobacillus</taxon>
    </lineage>
</organism>
<comment type="caution">
    <text evidence="1">The sequence shown here is derived from an EMBL/GenBank/DDBJ whole genome shotgun (WGS) entry which is preliminary data.</text>
</comment>
<evidence type="ECO:0000313" key="1">
    <source>
        <dbReference type="EMBL" id="MEE6700936.1"/>
    </source>
</evidence>
<gene>
    <name evidence="1" type="ORF">PS396_03885</name>
</gene>
<reference evidence="1 2" key="1">
    <citation type="submission" date="2023-02" db="EMBL/GenBank/DDBJ databases">
        <title>The predominant lactic acid bacteria and yeasts involved in the spontaneous fermentation of millet during the production of the traditional porridge Hausa koko in Ghana.</title>
        <authorList>
            <person name="Atter A."/>
            <person name="Diaz M."/>
        </authorList>
    </citation>
    <scope>NUCLEOTIDE SEQUENCE [LARGE SCALE GENOMIC DNA]</scope>
    <source>
        <strain evidence="1 2">FI11552</strain>
    </source>
</reference>
<protein>
    <submittedName>
        <fullName evidence="1">Uncharacterized protein</fullName>
    </submittedName>
</protein>
<keyword evidence="2" id="KW-1185">Reference proteome</keyword>
<dbReference type="RefSeq" id="WP_152936711.1">
    <property type="nucleotide sequence ID" value="NZ_CP045530.1"/>
</dbReference>
<proteinExistence type="predicted"/>
<dbReference type="GeneID" id="87978292"/>
<name>A0ABU7SSH9_9LACO</name>
<dbReference type="Proteomes" id="UP001335665">
    <property type="component" value="Unassembled WGS sequence"/>
</dbReference>